<evidence type="ECO:0000313" key="2">
    <source>
        <dbReference type="Proteomes" id="UP000234456"/>
    </source>
</evidence>
<dbReference type="OrthoDB" id="8564427at2"/>
<dbReference type="Pfam" id="PF10765">
    <property type="entry name" value="Phage_P22_NinX"/>
    <property type="match status" value="1"/>
</dbReference>
<accession>A0A2N4TXR6</accession>
<name>A0A2N4TXR6_RALPI</name>
<organism evidence="1 2">
    <name type="scientific">Ralstonia pickettii</name>
    <name type="common">Burkholderia pickettii</name>
    <dbReference type="NCBI Taxonomy" id="329"/>
    <lineage>
        <taxon>Bacteria</taxon>
        <taxon>Pseudomonadati</taxon>
        <taxon>Pseudomonadota</taxon>
        <taxon>Betaproteobacteria</taxon>
        <taxon>Burkholderiales</taxon>
        <taxon>Burkholderiaceae</taxon>
        <taxon>Ralstonia</taxon>
    </lineage>
</organism>
<evidence type="ECO:0008006" key="3">
    <source>
        <dbReference type="Google" id="ProtNLM"/>
    </source>
</evidence>
<protein>
    <recommendedName>
        <fullName evidence="3">DUF2591 domain-containing protein</fullName>
    </recommendedName>
</protein>
<dbReference type="Proteomes" id="UP000234456">
    <property type="component" value="Unassembled WGS sequence"/>
</dbReference>
<evidence type="ECO:0000313" key="1">
    <source>
        <dbReference type="EMBL" id="PLC44490.1"/>
    </source>
</evidence>
<dbReference type="InterPro" id="IPR019701">
    <property type="entry name" value="Phage_P22_NinX"/>
</dbReference>
<reference evidence="1 2" key="1">
    <citation type="submission" date="2017-12" db="EMBL/GenBank/DDBJ databases">
        <title>Draft genome sequence of Ralstonia pickettii 52.</title>
        <authorList>
            <person name="Zheng B."/>
        </authorList>
    </citation>
    <scope>NUCLEOTIDE SEQUENCE [LARGE SCALE GENOMIC DNA]</scope>
    <source>
        <strain evidence="1 2">52</strain>
    </source>
</reference>
<sequence>MTEQEASELTGVHLDMAVAKAMKLENVSVHGGRLWIGGKRPFDPSTHWGDGGPIIEREKINLIAVDESIGKIVWAAEQGSTSFSASSFSYDGEPVINFAKISVVFGPTPLIAAMRCFVIAKLGREA</sequence>
<gene>
    <name evidence="1" type="ORF">C0Q88_07370</name>
</gene>
<comment type="caution">
    <text evidence="1">The sequence shown here is derived from an EMBL/GenBank/DDBJ whole genome shotgun (WGS) entry which is preliminary data.</text>
</comment>
<dbReference type="RefSeq" id="WP_102064901.1">
    <property type="nucleotide sequence ID" value="NZ_PKQE01000001.1"/>
</dbReference>
<dbReference type="EMBL" id="PKQE01000001">
    <property type="protein sequence ID" value="PLC44490.1"/>
    <property type="molecule type" value="Genomic_DNA"/>
</dbReference>
<proteinExistence type="predicted"/>
<dbReference type="AlphaFoldDB" id="A0A2N4TXR6"/>